<evidence type="ECO:0000256" key="3">
    <source>
        <dbReference type="ARBA" id="ARBA00022884"/>
    </source>
</evidence>
<dbReference type="EMBL" id="QRDZ01000053">
    <property type="protein sequence ID" value="RED52935.1"/>
    <property type="molecule type" value="Genomic_DNA"/>
</dbReference>
<proteinExistence type="inferred from homology"/>
<comment type="cofactor">
    <cofactor evidence="7">
        <name>Zn(2+)</name>
        <dbReference type="ChEBI" id="CHEBI:29105"/>
    </cofactor>
    <text evidence="7">Binds 1 zinc ion per subunit.</text>
</comment>
<dbReference type="PRINTS" id="PR01249">
    <property type="entry name" value="RIBOSOMALL31"/>
</dbReference>
<evidence type="ECO:0000256" key="1">
    <source>
        <dbReference type="ARBA" id="ARBA00009296"/>
    </source>
</evidence>
<keyword evidence="7" id="KW-0862">Zinc</keyword>
<evidence type="ECO:0000313" key="8">
    <source>
        <dbReference type="EMBL" id="RED52935.1"/>
    </source>
</evidence>
<dbReference type="Pfam" id="PF01197">
    <property type="entry name" value="Ribosomal_L31"/>
    <property type="match status" value="1"/>
</dbReference>
<feature type="binding site" evidence="7">
    <location>
        <position position="47"/>
    </location>
    <ligand>
        <name>Zn(2+)</name>
        <dbReference type="ChEBI" id="CHEBI:29105"/>
    </ligand>
</feature>
<keyword evidence="9" id="KW-1185">Reference proteome</keyword>
<comment type="function">
    <text evidence="7">Binds the 23S rRNA.</text>
</comment>
<dbReference type="InterPro" id="IPR034704">
    <property type="entry name" value="Ribosomal_bL28/bL31-like_sf"/>
</dbReference>
<feature type="binding site" evidence="7">
    <location>
        <position position="65"/>
    </location>
    <ligand>
        <name>Zn(2+)</name>
        <dbReference type="ChEBI" id="CHEBI:29105"/>
    </ligand>
</feature>
<dbReference type="GO" id="GO:0006412">
    <property type="term" value="P:translation"/>
    <property type="evidence" value="ECO:0007669"/>
    <property type="project" value="UniProtKB-UniRule"/>
</dbReference>
<evidence type="ECO:0000256" key="2">
    <source>
        <dbReference type="ARBA" id="ARBA00022730"/>
    </source>
</evidence>
<keyword evidence="2 7" id="KW-0699">rRNA-binding</keyword>
<keyword evidence="7" id="KW-0479">Metal-binding</keyword>
<organism evidence="8 9">
    <name type="scientific">Cohnella phaseoli</name>
    <dbReference type="NCBI Taxonomy" id="456490"/>
    <lineage>
        <taxon>Bacteria</taxon>
        <taxon>Bacillati</taxon>
        <taxon>Bacillota</taxon>
        <taxon>Bacilli</taxon>
        <taxon>Bacillales</taxon>
        <taxon>Paenibacillaceae</taxon>
        <taxon>Cohnella</taxon>
    </lineage>
</organism>
<accession>A0A3D9HU30</accession>
<name>A0A3D9HU30_9BACL</name>
<dbReference type="InterPro" id="IPR042105">
    <property type="entry name" value="Ribosomal_bL31_sf"/>
</dbReference>
<sequence>MAGQRCDIIPHVSNTLDPTVDPGQKEVKPVKPSIHPQYNVVTAVCACGNTFETGSIKSNLKVEVCSACHPFYTGKQKFIDAGGRVDKFKKKYGI</sequence>
<dbReference type="SUPFAM" id="SSF143800">
    <property type="entry name" value="L28p-like"/>
    <property type="match status" value="1"/>
</dbReference>
<evidence type="ECO:0000313" key="9">
    <source>
        <dbReference type="Proteomes" id="UP000256977"/>
    </source>
</evidence>
<comment type="caution">
    <text evidence="8">The sequence shown here is derived from an EMBL/GenBank/DDBJ whole genome shotgun (WGS) entry which is preliminary data.</text>
</comment>
<feature type="binding site" evidence="7">
    <location>
        <position position="68"/>
    </location>
    <ligand>
        <name>Zn(2+)</name>
        <dbReference type="ChEBI" id="CHEBI:29105"/>
    </ligand>
</feature>
<dbReference type="GO" id="GO:0019843">
    <property type="term" value="F:rRNA binding"/>
    <property type="evidence" value="ECO:0007669"/>
    <property type="project" value="UniProtKB-KW"/>
</dbReference>
<gene>
    <name evidence="7" type="primary">rpmE</name>
    <name evidence="8" type="ORF">DFP98_15325</name>
</gene>
<dbReference type="Gene3D" id="4.10.830.30">
    <property type="entry name" value="Ribosomal protein L31"/>
    <property type="match status" value="1"/>
</dbReference>
<protein>
    <recommendedName>
        <fullName evidence="6 7">Large ribosomal subunit protein bL31</fullName>
    </recommendedName>
</protein>
<feature type="binding site" evidence="7">
    <location>
        <position position="45"/>
    </location>
    <ligand>
        <name>Zn(2+)</name>
        <dbReference type="ChEBI" id="CHEBI:29105"/>
    </ligand>
</feature>
<dbReference type="InterPro" id="IPR002150">
    <property type="entry name" value="Ribosomal_bL31"/>
</dbReference>
<dbReference type="GO" id="GO:1990904">
    <property type="term" value="C:ribonucleoprotein complex"/>
    <property type="evidence" value="ECO:0007669"/>
    <property type="project" value="UniProtKB-KW"/>
</dbReference>
<dbReference type="GO" id="GO:0046872">
    <property type="term" value="F:metal ion binding"/>
    <property type="evidence" value="ECO:0007669"/>
    <property type="project" value="UniProtKB-KW"/>
</dbReference>
<dbReference type="PANTHER" id="PTHR33280">
    <property type="entry name" value="50S RIBOSOMAL PROTEIN L31, CHLOROPLASTIC"/>
    <property type="match status" value="1"/>
</dbReference>
<dbReference type="Proteomes" id="UP000256977">
    <property type="component" value="Unassembled WGS sequence"/>
</dbReference>
<comment type="subunit">
    <text evidence="7">Part of the 50S ribosomal subunit.</text>
</comment>
<dbReference type="PANTHER" id="PTHR33280:SF1">
    <property type="entry name" value="LARGE RIBOSOMAL SUBUNIT PROTEIN BL31C"/>
    <property type="match status" value="1"/>
</dbReference>
<dbReference type="InterPro" id="IPR027491">
    <property type="entry name" value="Ribosomal_bL31_A"/>
</dbReference>
<keyword evidence="4 7" id="KW-0689">Ribosomal protein</keyword>
<evidence type="ECO:0000256" key="5">
    <source>
        <dbReference type="ARBA" id="ARBA00023274"/>
    </source>
</evidence>
<keyword evidence="3 7" id="KW-0694">RNA-binding</keyword>
<evidence type="ECO:0000256" key="6">
    <source>
        <dbReference type="ARBA" id="ARBA00035687"/>
    </source>
</evidence>
<keyword evidence="5 7" id="KW-0687">Ribonucleoprotein</keyword>
<dbReference type="AlphaFoldDB" id="A0A3D9HU30"/>
<dbReference type="NCBIfam" id="NF000612">
    <property type="entry name" value="PRK00019.1"/>
    <property type="match status" value="1"/>
</dbReference>
<evidence type="ECO:0000256" key="7">
    <source>
        <dbReference type="HAMAP-Rule" id="MF_00501"/>
    </source>
</evidence>
<dbReference type="GO" id="GO:0003735">
    <property type="term" value="F:structural constituent of ribosome"/>
    <property type="evidence" value="ECO:0007669"/>
    <property type="project" value="InterPro"/>
</dbReference>
<evidence type="ECO:0000256" key="4">
    <source>
        <dbReference type="ARBA" id="ARBA00022980"/>
    </source>
</evidence>
<dbReference type="GO" id="GO:0005840">
    <property type="term" value="C:ribosome"/>
    <property type="evidence" value="ECO:0007669"/>
    <property type="project" value="UniProtKB-KW"/>
</dbReference>
<dbReference type="HAMAP" id="MF_00501">
    <property type="entry name" value="Ribosomal_bL31_1"/>
    <property type="match status" value="1"/>
</dbReference>
<comment type="similarity">
    <text evidence="1 7">Belongs to the bacterial ribosomal protein bL31 family. Type A subfamily.</text>
</comment>
<dbReference type="NCBIfam" id="TIGR00105">
    <property type="entry name" value="L31"/>
    <property type="match status" value="1"/>
</dbReference>
<dbReference type="PROSITE" id="PS01143">
    <property type="entry name" value="RIBOSOMAL_L31"/>
    <property type="match status" value="1"/>
</dbReference>
<reference evidence="8 9" key="1">
    <citation type="submission" date="2018-07" db="EMBL/GenBank/DDBJ databases">
        <title>Genomic Encyclopedia of Type Strains, Phase III (KMG-III): the genomes of soil and plant-associated and newly described type strains.</title>
        <authorList>
            <person name="Whitman W."/>
        </authorList>
    </citation>
    <scope>NUCLEOTIDE SEQUENCE [LARGE SCALE GENOMIC DNA]</scope>
    <source>
        <strain evidence="8 9">CECT 7287</strain>
    </source>
</reference>